<dbReference type="RefSeq" id="XP_036676126.2">
    <property type="nucleotide sequence ID" value="XM_036820231.3"/>
</dbReference>
<protein>
    <submittedName>
        <fullName evidence="3">Protamine-like protein 99C</fullName>
    </submittedName>
</protein>
<organism evidence="2 3">
    <name type="scientific">Drosophila suzukii</name>
    <name type="common">Spotted-wing drosophila fruit fly</name>
    <dbReference type="NCBI Taxonomy" id="28584"/>
    <lineage>
        <taxon>Eukaryota</taxon>
        <taxon>Metazoa</taxon>
        <taxon>Ecdysozoa</taxon>
        <taxon>Arthropoda</taxon>
        <taxon>Hexapoda</taxon>
        <taxon>Insecta</taxon>
        <taxon>Pterygota</taxon>
        <taxon>Neoptera</taxon>
        <taxon>Endopterygota</taxon>
        <taxon>Diptera</taxon>
        <taxon>Brachycera</taxon>
        <taxon>Muscomorpha</taxon>
        <taxon>Ephydroidea</taxon>
        <taxon>Drosophilidae</taxon>
        <taxon>Drosophila</taxon>
        <taxon>Sophophora</taxon>
    </lineage>
</organism>
<dbReference type="GO" id="GO:0005634">
    <property type="term" value="C:nucleus"/>
    <property type="evidence" value="ECO:0007669"/>
    <property type="project" value="UniProtKB-ARBA"/>
</dbReference>
<dbReference type="SUPFAM" id="SSF47095">
    <property type="entry name" value="HMG-box"/>
    <property type="match status" value="1"/>
</dbReference>
<feature type="region of interest" description="Disordered" evidence="1">
    <location>
        <begin position="81"/>
        <end position="137"/>
    </location>
</feature>
<reference evidence="3" key="1">
    <citation type="submission" date="2025-08" db="UniProtKB">
        <authorList>
            <consortium name="RefSeq"/>
        </authorList>
    </citation>
    <scope>IDENTIFICATION</scope>
</reference>
<evidence type="ECO:0000313" key="3">
    <source>
        <dbReference type="RefSeq" id="XP_036676126.2"/>
    </source>
</evidence>
<dbReference type="InterPro" id="IPR024460">
    <property type="entry name" value="Protamine-like"/>
</dbReference>
<dbReference type="Proteomes" id="UP001652628">
    <property type="component" value="Chromosome X"/>
</dbReference>
<gene>
    <name evidence="3" type="primary">LOC108013698</name>
</gene>
<evidence type="ECO:0000256" key="1">
    <source>
        <dbReference type="SAM" id="MobiDB-lite"/>
    </source>
</evidence>
<evidence type="ECO:0000313" key="2">
    <source>
        <dbReference type="Proteomes" id="UP001652628"/>
    </source>
</evidence>
<dbReference type="GeneID" id="108013698"/>
<dbReference type="InterPro" id="IPR036910">
    <property type="entry name" value="HMG_box_dom_sf"/>
</dbReference>
<name>A0AB40ACN6_DROSZ</name>
<proteinExistence type="predicted"/>
<keyword evidence="2" id="KW-1185">Reference proteome</keyword>
<dbReference type="AlphaFoldDB" id="A0AB40ACN6"/>
<accession>A0AB40ACN6</accession>
<feature type="compositionally biased region" description="Basic and acidic residues" evidence="1">
    <location>
        <begin position="109"/>
        <end position="126"/>
    </location>
</feature>
<dbReference type="GO" id="GO:0035092">
    <property type="term" value="P:sperm DNA condensation"/>
    <property type="evidence" value="ECO:0007669"/>
    <property type="project" value="InterPro"/>
</dbReference>
<dbReference type="Pfam" id="PF06382">
    <property type="entry name" value="Protamine_like"/>
    <property type="match status" value="1"/>
</dbReference>
<sequence length="195" mass="23018">MDGTNRRKALQKPIYNFQKRARITNNGYLNFLMEYKKTFCGVSPNDMVRFGAKQWNQLTLNEKELFKNMIEPVTVIKSTPQEFENQSYGENPGKSEREKRSPVRSPFASERESMNKKERKPSESFKKNPSPVPKTLDTNRLGSAVAYIHFVRKFQRKNKDLAADDLLKKATRFWCRLRYSQRQQFEKPLWIVRTG</sequence>